<dbReference type="GO" id="GO:0005524">
    <property type="term" value="F:ATP binding"/>
    <property type="evidence" value="ECO:0007669"/>
    <property type="project" value="UniProtKB-UniRule"/>
</dbReference>
<evidence type="ECO:0000256" key="3">
    <source>
        <dbReference type="ARBA" id="ARBA00022679"/>
    </source>
</evidence>
<feature type="domain" description="Protein kinase" evidence="11">
    <location>
        <begin position="59"/>
        <end position="408"/>
    </location>
</feature>
<evidence type="ECO:0000313" key="13">
    <source>
        <dbReference type="Proteomes" id="UP000326950"/>
    </source>
</evidence>
<dbReference type="InterPro" id="IPR017441">
    <property type="entry name" value="Protein_kinase_ATP_BS"/>
</dbReference>
<evidence type="ECO:0000256" key="8">
    <source>
        <dbReference type="ARBA" id="ARBA00048679"/>
    </source>
</evidence>
<evidence type="ECO:0000256" key="4">
    <source>
        <dbReference type="ARBA" id="ARBA00022741"/>
    </source>
</evidence>
<dbReference type="EC" id="2.7.11.1" evidence="1"/>
<dbReference type="Pfam" id="PF00069">
    <property type="entry name" value="Pkinase"/>
    <property type="match status" value="2"/>
</dbReference>
<dbReference type="EMBL" id="ML738691">
    <property type="protein sequence ID" value="KAE8158628.1"/>
    <property type="molecule type" value="Genomic_DNA"/>
</dbReference>
<dbReference type="AlphaFoldDB" id="A0A5N6UJ47"/>
<dbReference type="GO" id="GO:0050684">
    <property type="term" value="P:regulation of mRNA processing"/>
    <property type="evidence" value="ECO:0007669"/>
    <property type="project" value="TreeGrafter"/>
</dbReference>
<sequence length="411" mass="46955">MRYPLLPKCSAITTTNLTRHKSIYKMPREAKTDIEEGTQVYRPGGFHPVYIGDVFKDRYKVLNKIGYGVYSTVWLVRDLKPAQSGVQHQFRALKCSREILTHLRDGDRDQIGYDYVCHLLDDFEHRGPNGTHVCLVFELMGETLRSFGAWFAESRLPNSVMRRFTIQLLLVLDFAHEHNVVHTDIKPDNIFVKFRDHSLIESGYLANVAIPQQDRSEGQYSVLPSTPLRRYYFNEADSRCVDEFDIALGDWGVSSWADRHLSETIQPVALRSPEVLIQAPWDASTDFWNLGAVVLEVFQAVRMFSGSVPPDGHYELKEHLAEIVDLFGPFPSEILARGNQNLVQNLFGDDGRMKNAPPMNRPGLASEAFMPGLDQEVRDMFASFLREMMKINPADRVSAEDLLRHPWLDAL</sequence>
<comment type="catalytic activity">
    <reaction evidence="8">
        <text>L-seryl-[protein] + ATP = O-phospho-L-seryl-[protein] + ADP + H(+)</text>
        <dbReference type="Rhea" id="RHEA:17989"/>
        <dbReference type="Rhea" id="RHEA-COMP:9863"/>
        <dbReference type="Rhea" id="RHEA-COMP:11604"/>
        <dbReference type="ChEBI" id="CHEBI:15378"/>
        <dbReference type="ChEBI" id="CHEBI:29999"/>
        <dbReference type="ChEBI" id="CHEBI:30616"/>
        <dbReference type="ChEBI" id="CHEBI:83421"/>
        <dbReference type="ChEBI" id="CHEBI:456216"/>
        <dbReference type="EC" id="2.7.11.1"/>
    </reaction>
</comment>
<organism evidence="12 13">
    <name type="scientific">Aspergillus tamarii</name>
    <dbReference type="NCBI Taxonomy" id="41984"/>
    <lineage>
        <taxon>Eukaryota</taxon>
        <taxon>Fungi</taxon>
        <taxon>Dikarya</taxon>
        <taxon>Ascomycota</taxon>
        <taxon>Pezizomycotina</taxon>
        <taxon>Eurotiomycetes</taxon>
        <taxon>Eurotiomycetidae</taxon>
        <taxon>Eurotiales</taxon>
        <taxon>Aspergillaceae</taxon>
        <taxon>Aspergillus</taxon>
        <taxon>Aspergillus subgen. Circumdati</taxon>
    </lineage>
</organism>
<dbReference type="InterPro" id="IPR000719">
    <property type="entry name" value="Prot_kinase_dom"/>
</dbReference>
<keyword evidence="13" id="KW-1185">Reference proteome</keyword>
<dbReference type="PANTHER" id="PTHR47634">
    <property type="entry name" value="PROTEIN KINASE DOMAIN-CONTAINING PROTEIN-RELATED"/>
    <property type="match status" value="1"/>
</dbReference>
<keyword evidence="6 9" id="KW-0067">ATP-binding</keyword>
<evidence type="ECO:0000256" key="6">
    <source>
        <dbReference type="ARBA" id="ARBA00022840"/>
    </source>
</evidence>
<comment type="catalytic activity">
    <reaction evidence="7">
        <text>L-threonyl-[protein] + ATP = O-phospho-L-threonyl-[protein] + ADP + H(+)</text>
        <dbReference type="Rhea" id="RHEA:46608"/>
        <dbReference type="Rhea" id="RHEA-COMP:11060"/>
        <dbReference type="Rhea" id="RHEA-COMP:11605"/>
        <dbReference type="ChEBI" id="CHEBI:15378"/>
        <dbReference type="ChEBI" id="CHEBI:30013"/>
        <dbReference type="ChEBI" id="CHEBI:30616"/>
        <dbReference type="ChEBI" id="CHEBI:61977"/>
        <dbReference type="ChEBI" id="CHEBI:456216"/>
        <dbReference type="EC" id="2.7.11.1"/>
    </reaction>
</comment>
<evidence type="ECO:0000256" key="7">
    <source>
        <dbReference type="ARBA" id="ARBA00047899"/>
    </source>
</evidence>
<dbReference type="PROSITE" id="PS00108">
    <property type="entry name" value="PROTEIN_KINASE_ST"/>
    <property type="match status" value="1"/>
</dbReference>
<dbReference type="InterPro" id="IPR051334">
    <property type="entry name" value="SRPK"/>
</dbReference>
<dbReference type="Proteomes" id="UP000326950">
    <property type="component" value="Unassembled WGS sequence"/>
</dbReference>
<dbReference type="InterPro" id="IPR011009">
    <property type="entry name" value="Kinase-like_dom_sf"/>
</dbReference>
<dbReference type="PROSITE" id="PS50011">
    <property type="entry name" value="PROTEIN_KINASE_DOM"/>
    <property type="match status" value="1"/>
</dbReference>
<comment type="similarity">
    <text evidence="10">Belongs to the protein kinase superfamily.</text>
</comment>
<reference evidence="12 13" key="1">
    <citation type="submission" date="2019-04" db="EMBL/GenBank/DDBJ databases">
        <title>Friends and foes A comparative genomics study of 23 Aspergillus species from section Flavi.</title>
        <authorList>
            <consortium name="DOE Joint Genome Institute"/>
            <person name="Kjaerbolling I."/>
            <person name="Vesth T."/>
            <person name="Frisvad J.C."/>
            <person name="Nybo J.L."/>
            <person name="Theobald S."/>
            <person name="Kildgaard S."/>
            <person name="Isbrandt T."/>
            <person name="Kuo A."/>
            <person name="Sato A."/>
            <person name="Lyhne E.K."/>
            <person name="Kogle M.E."/>
            <person name="Wiebenga A."/>
            <person name="Kun R.S."/>
            <person name="Lubbers R.J."/>
            <person name="Makela M.R."/>
            <person name="Barry K."/>
            <person name="Chovatia M."/>
            <person name="Clum A."/>
            <person name="Daum C."/>
            <person name="Haridas S."/>
            <person name="He G."/>
            <person name="LaButti K."/>
            <person name="Lipzen A."/>
            <person name="Mondo S."/>
            <person name="Riley R."/>
            <person name="Salamov A."/>
            <person name="Simmons B.A."/>
            <person name="Magnuson J.K."/>
            <person name="Henrissat B."/>
            <person name="Mortensen U.H."/>
            <person name="Larsen T.O."/>
            <person name="Devries R.P."/>
            <person name="Grigoriev I.V."/>
            <person name="Machida M."/>
            <person name="Baker S.E."/>
            <person name="Andersen M.R."/>
        </authorList>
    </citation>
    <scope>NUCLEOTIDE SEQUENCE [LARGE SCALE GENOMIC DNA]</scope>
    <source>
        <strain evidence="12 13">CBS 117626</strain>
    </source>
</reference>
<name>A0A5N6UJ47_ASPTM</name>
<dbReference type="Gene3D" id="1.10.510.10">
    <property type="entry name" value="Transferase(Phosphotransferase) domain 1"/>
    <property type="match status" value="1"/>
</dbReference>
<proteinExistence type="inferred from homology"/>
<evidence type="ECO:0000256" key="10">
    <source>
        <dbReference type="RuleBase" id="RU000304"/>
    </source>
</evidence>
<evidence type="ECO:0000259" key="11">
    <source>
        <dbReference type="PROSITE" id="PS50011"/>
    </source>
</evidence>
<dbReference type="SUPFAM" id="SSF56112">
    <property type="entry name" value="Protein kinase-like (PK-like)"/>
    <property type="match status" value="1"/>
</dbReference>
<dbReference type="GO" id="GO:0000245">
    <property type="term" value="P:spliceosomal complex assembly"/>
    <property type="evidence" value="ECO:0007669"/>
    <property type="project" value="TreeGrafter"/>
</dbReference>
<keyword evidence="5 12" id="KW-0418">Kinase</keyword>
<keyword evidence="3" id="KW-0808">Transferase</keyword>
<dbReference type="SMART" id="SM00220">
    <property type="entry name" value="S_TKc"/>
    <property type="match status" value="1"/>
</dbReference>
<feature type="binding site" evidence="9">
    <location>
        <position position="94"/>
    </location>
    <ligand>
        <name>ATP</name>
        <dbReference type="ChEBI" id="CHEBI:30616"/>
    </ligand>
</feature>
<accession>A0A5N6UJ47</accession>
<gene>
    <name evidence="12" type="ORF">BDV40DRAFT_307637</name>
</gene>
<dbReference type="PANTHER" id="PTHR47634:SF9">
    <property type="entry name" value="PROTEIN KINASE DOMAIN-CONTAINING PROTEIN-RELATED"/>
    <property type="match status" value="1"/>
</dbReference>
<protein>
    <recommendedName>
        <fullName evidence="1">non-specific serine/threonine protein kinase</fullName>
        <ecNumber evidence="1">2.7.11.1</ecNumber>
    </recommendedName>
</protein>
<evidence type="ECO:0000313" key="12">
    <source>
        <dbReference type="EMBL" id="KAE8158628.1"/>
    </source>
</evidence>
<dbReference type="OrthoDB" id="5979581at2759"/>
<dbReference type="Gene3D" id="3.30.200.20">
    <property type="entry name" value="Phosphorylase Kinase, domain 1"/>
    <property type="match status" value="1"/>
</dbReference>
<dbReference type="InterPro" id="IPR008271">
    <property type="entry name" value="Ser/Thr_kinase_AS"/>
</dbReference>
<dbReference type="CDD" id="cd05118">
    <property type="entry name" value="STKc_CMGC"/>
    <property type="match status" value="1"/>
</dbReference>
<keyword evidence="2 10" id="KW-0723">Serine/threonine-protein kinase</keyword>
<evidence type="ECO:0000256" key="2">
    <source>
        <dbReference type="ARBA" id="ARBA00022527"/>
    </source>
</evidence>
<evidence type="ECO:0000256" key="9">
    <source>
        <dbReference type="PROSITE-ProRule" id="PRU10141"/>
    </source>
</evidence>
<keyword evidence="4 9" id="KW-0547">Nucleotide-binding</keyword>
<dbReference type="GO" id="GO:0004674">
    <property type="term" value="F:protein serine/threonine kinase activity"/>
    <property type="evidence" value="ECO:0007669"/>
    <property type="project" value="UniProtKB-KW"/>
</dbReference>
<dbReference type="PROSITE" id="PS00107">
    <property type="entry name" value="PROTEIN_KINASE_ATP"/>
    <property type="match status" value="1"/>
</dbReference>
<evidence type="ECO:0000256" key="1">
    <source>
        <dbReference type="ARBA" id="ARBA00012513"/>
    </source>
</evidence>
<evidence type="ECO:0000256" key="5">
    <source>
        <dbReference type="ARBA" id="ARBA00022777"/>
    </source>
</evidence>